<proteinExistence type="predicted"/>
<dbReference type="EMBL" id="CBTN010000128">
    <property type="protein sequence ID" value="CDH61067.1"/>
    <property type="molecule type" value="Genomic_DNA"/>
</dbReference>
<accession>A0A068SGX0</accession>
<organism evidence="1 2">
    <name type="scientific">Lichtheimia corymbifera JMRC:FSU:9682</name>
    <dbReference type="NCBI Taxonomy" id="1263082"/>
    <lineage>
        <taxon>Eukaryota</taxon>
        <taxon>Fungi</taxon>
        <taxon>Fungi incertae sedis</taxon>
        <taxon>Mucoromycota</taxon>
        <taxon>Mucoromycotina</taxon>
        <taxon>Mucoromycetes</taxon>
        <taxon>Mucorales</taxon>
        <taxon>Lichtheimiaceae</taxon>
        <taxon>Lichtheimia</taxon>
    </lineage>
</organism>
<evidence type="ECO:0000313" key="1">
    <source>
        <dbReference type="EMBL" id="CDH61067.1"/>
    </source>
</evidence>
<protein>
    <submittedName>
        <fullName evidence="1">Uncharacterized protein</fullName>
    </submittedName>
</protein>
<reference evidence="1" key="1">
    <citation type="submission" date="2013-08" db="EMBL/GenBank/DDBJ databases">
        <title>Gene expansion shapes genome architecture in the human pathogen Lichtheimia corymbifera: an evolutionary genomics analysis in the ancient terrestrial Mucorales (Mucoromycotina).</title>
        <authorList>
            <person name="Schwartze V.U."/>
            <person name="Winter S."/>
            <person name="Shelest E."/>
            <person name="Marcet-Houben M."/>
            <person name="Horn F."/>
            <person name="Wehner S."/>
            <person name="Hoffmann K."/>
            <person name="Riege K."/>
            <person name="Sammeth M."/>
            <person name="Nowrousian M."/>
            <person name="Valiante V."/>
            <person name="Linde J."/>
            <person name="Jacobsen I.D."/>
            <person name="Marz M."/>
            <person name="Brakhage A.A."/>
            <person name="Gabaldon T."/>
            <person name="Bocker S."/>
            <person name="Voigt K."/>
        </authorList>
    </citation>
    <scope>NUCLEOTIDE SEQUENCE [LARGE SCALE GENOMIC DNA]</scope>
    <source>
        <strain evidence="1">FSU 9682</strain>
    </source>
</reference>
<comment type="caution">
    <text evidence="1">The sequence shown here is derived from an EMBL/GenBank/DDBJ whole genome shotgun (WGS) entry which is preliminary data.</text>
</comment>
<dbReference type="OrthoDB" id="2288984at2759"/>
<sequence length="298" mass="34187">MLNGILKNININGKDGFELTYMKAFIQTYYASDYAGMMCSAFSQDQKLMDLVSSLLPSLASPHDTTPDEDEDEDEDDGPFNLFEFLKYAEEKDCDDWCIGYEDLPPSLEMQRDRSVHMDPSHYSCLFEYYKLFYHNVCSVANADDNMHFVSDAIWKTPTIHLLGQKYRSQESPRTFRGAHIQAYHCTGGPRSSEPTILRPGVVQYYFTHVIKLPVTDETVTDPQPIEHTFAFVRWFNSIAIQPPTYTDAKMTRWKNEFLPINKNCIVPNHRIYSPIAITKWLDGDIVAIPLPRKIAGG</sequence>
<dbReference type="STRING" id="1263082.A0A068SGX0"/>
<evidence type="ECO:0000313" key="2">
    <source>
        <dbReference type="Proteomes" id="UP000027586"/>
    </source>
</evidence>
<dbReference type="AlphaFoldDB" id="A0A068SGX0"/>
<gene>
    <name evidence="1" type="ORF">LCOR_11842.1</name>
</gene>
<dbReference type="Proteomes" id="UP000027586">
    <property type="component" value="Unassembled WGS sequence"/>
</dbReference>
<keyword evidence="2" id="KW-1185">Reference proteome</keyword>
<dbReference type="VEuPathDB" id="FungiDB:LCOR_11842.1"/>
<name>A0A068SGX0_9FUNG</name>